<dbReference type="Gene3D" id="3.40.190.10">
    <property type="entry name" value="Periplasmic binding protein-like II"/>
    <property type="match status" value="2"/>
</dbReference>
<organism evidence="6 7">
    <name type="scientific">Stella humosa</name>
    <dbReference type="NCBI Taxonomy" id="94"/>
    <lineage>
        <taxon>Bacteria</taxon>
        <taxon>Pseudomonadati</taxon>
        <taxon>Pseudomonadota</taxon>
        <taxon>Alphaproteobacteria</taxon>
        <taxon>Rhodospirillales</taxon>
        <taxon>Stellaceae</taxon>
        <taxon>Stella</taxon>
    </lineage>
</organism>
<evidence type="ECO:0000256" key="4">
    <source>
        <dbReference type="SAM" id="SignalP"/>
    </source>
</evidence>
<evidence type="ECO:0000256" key="1">
    <source>
        <dbReference type="ARBA" id="ARBA00010333"/>
    </source>
</evidence>
<dbReference type="CDD" id="cd13692">
    <property type="entry name" value="PBP2_BztA"/>
    <property type="match status" value="1"/>
</dbReference>
<keyword evidence="7" id="KW-1185">Reference proteome</keyword>
<dbReference type="PANTHER" id="PTHR30085:SF7">
    <property type="entry name" value="AMINO-ACID ABC TRANSPORTER-BINDING PROTEIN YHDW-RELATED"/>
    <property type="match status" value="1"/>
</dbReference>
<dbReference type="RefSeq" id="WP_123695050.1">
    <property type="nucleotide sequence ID" value="NZ_AP019700.1"/>
</dbReference>
<evidence type="ECO:0000313" key="6">
    <source>
        <dbReference type="EMBL" id="ROP81289.1"/>
    </source>
</evidence>
<gene>
    <name evidence="6" type="ORF">EDC65_5145</name>
</gene>
<dbReference type="SMART" id="SM00062">
    <property type="entry name" value="PBPb"/>
    <property type="match status" value="1"/>
</dbReference>
<feature type="signal peptide" evidence="4">
    <location>
        <begin position="1"/>
        <end position="24"/>
    </location>
</feature>
<keyword evidence="3 4" id="KW-0732">Signal</keyword>
<dbReference type="InterPro" id="IPR001638">
    <property type="entry name" value="Solute-binding_3/MltF_N"/>
</dbReference>
<protein>
    <submittedName>
        <fullName evidence="6">Amino acid ABC transporter substrate-binding protein (PAAT family)</fullName>
    </submittedName>
</protein>
<reference evidence="6 7" key="1">
    <citation type="submission" date="2018-11" db="EMBL/GenBank/DDBJ databases">
        <title>Genomic Encyclopedia of Type Strains, Phase IV (KMG-IV): sequencing the most valuable type-strain genomes for metagenomic binning, comparative biology and taxonomic classification.</title>
        <authorList>
            <person name="Goeker M."/>
        </authorList>
    </citation>
    <scope>NUCLEOTIDE SEQUENCE [LARGE SCALE GENOMIC DNA]</scope>
    <source>
        <strain evidence="6 7">DSM 5900</strain>
    </source>
</reference>
<evidence type="ECO:0000259" key="5">
    <source>
        <dbReference type="SMART" id="SM00062"/>
    </source>
</evidence>
<sequence length="340" mass="36807">MLKRICLTAAAALLAGGFALSANAASTLDTVKQRGKLKCVVAEGSVAIAQLNDKGRWEGFDVDYCRALAAAILGSGEAVEFVPMGFAQSMPAVRSGEAEVAARAITYTMSRDTELGFDFVGPTLYSGYGFMVHKRAGVSDLKGLNGAAICVLAGTVIDSQIADYFRPRGMTFTPVVVDNVTNMYAQYEAGRCDVVTSEPPFLAARRSRLRNPDEHVILSELFYKSHMGPVVRDNDAQFSGIARWTHYALVTAEEMGITQANVDEMLKSKDPAVRRFLGVEGNLGSKMGLPDDFPARIVKAVGNFGEVWERNFGIASPLKLPRGINALERDGGLQWAPNWR</sequence>
<keyword evidence="2" id="KW-0813">Transport</keyword>
<feature type="chain" id="PRO_5018125518" evidence="4">
    <location>
        <begin position="25"/>
        <end position="340"/>
    </location>
</feature>
<evidence type="ECO:0000313" key="7">
    <source>
        <dbReference type="Proteomes" id="UP000278222"/>
    </source>
</evidence>
<comment type="similarity">
    <text evidence="1">Belongs to the bacterial solute-binding protein 3 family.</text>
</comment>
<dbReference type="SUPFAM" id="SSF53850">
    <property type="entry name" value="Periplasmic binding protein-like II"/>
    <property type="match status" value="1"/>
</dbReference>
<proteinExistence type="inferred from homology"/>
<dbReference type="EMBL" id="RJKX01000018">
    <property type="protein sequence ID" value="ROP81289.1"/>
    <property type="molecule type" value="Genomic_DNA"/>
</dbReference>
<dbReference type="Pfam" id="PF00497">
    <property type="entry name" value="SBP_bac_3"/>
    <property type="match status" value="1"/>
</dbReference>
<comment type="caution">
    <text evidence="6">The sequence shown here is derived from an EMBL/GenBank/DDBJ whole genome shotgun (WGS) entry which is preliminary data.</text>
</comment>
<name>A0A3N1KR71_9PROT</name>
<accession>A0A3N1KR71</accession>
<feature type="domain" description="Solute-binding protein family 3/N-terminal" evidence="5">
    <location>
        <begin position="36"/>
        <end position="265"/>
    </location>
</feature>
<dbReference type="Proteomes" id="UP000278222">
    <property type="component" value="Unassembled WGS sequence"/>
</dbReference>
<dbReference type="OrthoDB" id="9777941at2"/>
<dbReference type="GO" id="GO:0006865">
    <property type="term" value="P:amino acid transport"/>
    <property type="evidence" value="ECO:0007669"/>
    <property type="project" value="TreeGrafter"/>
</dbReference>
<dbReference type="InterPro" id="IPR051455">
    <property type="entry name" value="Bact_solute-bind_prot3"/>
</dbReference>
<dbReference type="PANTHER" id="PTHR30085">
    <property type="entry name" value="AMINO ACID ABC TRANSPORTER PERMEASE"/>
    <property type="match status" value="1"/>
</dbReference>
<dbReference type="AlphaFoldDB" id="A0A3N1KR71"/>
<evidence type="ECO:0000256" key="2">
    <source>
        <dbReference type="ARBA" id="ARBA00022448"/>
    </source>
</evidence>
<evidence type="ECO:0000256" key="3">
    <source>
        <dbReference type="ARBA" id="ARBA00022729"/>
    </source>
</evidence>